<gene>
    <name evidence="1" type="ORF">PRABACTJOHN_01252</name>
</gene>
<dbReference type="Pfam" id="PF10678">
    <property type="entry name" value="DUF2492"/>
    <property type="match status" value="1"/>
</dbReference>
<dbReference type="InterPro" id="IPR019620">
    <property type="entry name" value="Metal-bd_prot_put"/>
</dbReference>
<reference evidence="1 2" key="1">
    <citation type="submission" date="2008-10" db="EMBL/GenBank/DDBJ databases">
        <title>Draft genome sequence of Parabacteroides johnsonii (DSM 18315).</title>
        <authorList>
            <person name="Sudarsanam P."/>
            <person name="Ley R."/>
            <person name="Guruge J."/>
            <person name="Turnbaugh P.J."/>
            <person name="Mahowald M."/>
            <person name="Liep D."/>
            <person name="Gordon J."/>
        </authorList>
    </citation>
    <scope>NUCLEOTIDE SEQUENCE [LARGE SCALE GENOMIC DNA]</scope>
    <source>
        <strain evidence="1 2">DSM 18315</strain>
    </source>
</reference>
<sequence>MLQFKMYISCIFVQNHFNYLMEQLHAHEVLHMMEGNSYTEASLKEAIVEKFGKDQLFYACSAENMNVDALIEFLKQKGKFMPLNDGFTVDVTKVCNH</sequence>
<dbReference type="EMBL" id="ABYH01000105">
    <property type="protein sequence ID" value="EEC97335.1"/>
    <property type="molecule type" value="Genomic_DNA"/>
</dbReference>
<dbReference type="STRING" id="537006.PRABACTJOHN_01252"/>
<dbReference type="AlphaFoldDB" id="B7B8A2"/>
<accession>B7B8A2</accession>
<dbReference type="NCBIfam" id="TIGR03853">
    <property type="entry name" value="matur_matur"/>
    <property type="match status" value="1"/>
</dbReference>
<evidence type="ECO:0000313" key="2">
    <source>
        <dbReference type="Proteomes" id="UP000005510"/>
    </source>
</evidence>
<reference evidence="1 2" key="2">
    <citation type="submission" date="2008-10" db="EMBL/GenBank/DDBJ databases">
        <authorList>
            <person name="Fulton L."/>
            <person name="Clifton S."/>
            <person name="Fulton B."/>
            <person name="Xu J."/>
            <person name="Minx P."/>
            <person name="Pepin K.H."/>
            <person name="Johnson M."/>
            <person name="Bhonagiri V."/>
            <person name="Nash W.E."/>
            <person name="Mardis E.R."/>
            <person name="Wilson R.K."/>
        </authorList>
    </citation>
    <scope>NUCLEOTIDE SEQUENCE [LARGE SCALE GENOMIC DNA]</scope>
    <source>
        <strain evidence="1 2">DSM 18315</strain>
    </source>
</reference>
<organism evidence="1 2">
    <name type="scientific">Parabacteroides johnsonii DSM 18315</name>
    <dbReference type="NCBI Taxonomy" id="537006"/>
    <lineage>
        <taxon>Bacteria</taxon>
        <taxon>Pseudomonadati</taxon>
        <taxon>Bacteroidota</taxon>
        <taxon>Bacteroidia</taxon>
        <taxon>Bacteroidales</taxon>
        <taxon>Tannerellaceae</taxon>
        <taxon>Parabacteroides</taxon>
    </lineage>
</organism>
<name>B7B8A2_9BACT</name>
<dbReference type="HOGENOM" id="CLU_172471_1_0_10"/>
<evidence type="ECO:0000313" key="1">
    <source>
        <dbReference type="EMBL" id="EEC97335.1"/>
    </source>
</evidence>
<comment type="caution">
    <text evidence="1">The sequence shown here is derived from an EMBL/GenBank/DDBJ whole genome shotgun (WGS) entry which is preliminary data.</text>
</comment>
<protein>
    <submittedName>
        <fullName evidence="1">Putative metal-binding protein</fullName>
    </submittedName>
</protein>
<dbReference type="Proteomes" id="UP000005510">
    <property type="component" value="Unassembled WGS sequence"/>
</dbReference>
<proteinExistence type="predicted"/>